<evidence type="ECO:0000313" key="1">
    <source>
        <dbReference type="EMBL" id="GFY68686.1"/>
    </source>
</evidence>
<gene>
    <name evidence="1" type="ORF">TNIN_197011</name>
</gene>
<dbReference type="AlphaFoldDB" id="A0A8X6YCV3"/>
<reference evidence="1" key="1">
    <citation type="submission" date="2020-08" db="EMBL/GenBank/DDBJ databases">
        <title>Multicomponent nature underlies the extraordinary mechanical properties of spider dragline silk.</title>
        <authorList>
            <person name="Kono N."/>
            <person name="Nakamura H."/>
            <person name="Mori M."/>
            <person name="Yoshida Y."/>
            <person name="Ohtoshi R."/>
            <person name="Malay A.D."/>
            <person name="Moran D.A.P."/>
            <person name="Tomita M."/>
            <person name="Numata K."/>
            <person name="Arakawa K."/>
        </authorList>
    </citation>
    <scope>NUCLEOTIDE SEQUENCE</scope>
</reference>
<name>A0A8X6YCV3_9ARAC</name>
<proteinExistence type="predicted"/>
<accession>A0A8X6YCV3</accession>
<comment type="caution">
    <text evidence="1">The sequence shown here is derived from an EMBL/GenBank/DDBJ whole genome shotgun (WGS) entry which is preliminary data.</text>
</comment>
<keyword evidence="2" id="KW-1185">Reference proteome</keyword>
<dbReference type="EMBL" id="BMAV01017201">
    <property type="protein sequence ID" value="GFY68686.1"/>
    <property type="molecule type" value="Genomic_DNA"/>
</dbReference>
<dbReference type="OrthoDB" id="10405876at2759"/>
<dbReference type="Proteomes" id="UP000886998">
    <property type="component" value="Unassembled WGS sequence"/>
</dbReference>
<evidence type="ECO:0000313" key="2">
    <source>
        <dbReference type="Proteomes" id="UP000886998"/>
    </source>
</evidence>
<sequence>MTSIGDSGSSKNEFDCLKCGEGFLDFRGVIFHECPKMETKRRRLLTMFEILKPLQAKKSFEAEQVEKVAENSSACMTCKKFYPSCKLSKVDCSWSLNKQKGMKLPARERYLQIRRQKRYIKPQSYARPKTSPLSDDVLPGYTMERFTTESQKGNHFFNIDPHKGHGHSQEGTQTVFVESLSSGSHPEKSCELQETFKNYFSNDSMYLEAVNVSDNLSSLDITGVKTHLHTEWGKLRYAKSLTYMSSKIPSSSNVFKDDSKSIFF</sequence>
<protein>
    <submittedName>
        <fullName evidence="1">Uncharacterized protein</fullName>
    </submittedName>
</protein>
<organism evidence="1 2">
    <name type="scientific">Trichonephila inaurata madagascariensis</name>
    <dbReference type="NCBI Taxonomy" id="2747483"/>
    <lineage>
        <taxon>Eukaryota</taxon>
        <taxon>Metazoa</taxon>
        <taxon>Ecdysozoa</taxon>
        <taxon>Arthropoda</taxon>
        <taxon>Chelicerata</taxon>
        <taxon>Arachnida</taxon>
        <taxon>Araneae</taxon>
        <taxon>Araneomorphae</taxon>
        <taxon>Entelegynae</taxon>
        <taxon>Araneoidea</taxon>
        <taxon>Nephilidae</taxon>
        <taxon>Trichonephila</taxon>
        <taxon>Trichonephila inaurata</taxon>
    </lineage>
</organism>